<evidence type="ECO:0000256" key="1">
    <source>
        <dbReference type="SAM" id="MobiDB-lite"/>
    </source>
</evidence>
<feature type="region of interest" description="Disordered" evidence="1">
    <location>
        <begin position="1"/>
        <end position="39"/>
    </location>
</feature>
<comment type="caution">
    <text evidence="2">The sequence shown here is derived from an EMBL/GenBank/DDBJ whole genome shotgun (WGS) entry which is preliminary data.</text>
</comment>
<reference evidence="2" key="1">
    <citation type="submission" date="2020-12" db="EMBL/GenBank/DDBJ databases">
        <title>WGS assembly of Carya illinoinensis cv. Pawnee.</title>
        <authorList>
            <person name="Platts A."/>
            <person name="Shu S."/>
            <person name="Wright S."/>
            <person name="Barry K."/>
            <person name="Edger P."/>
            <person name="Pires J.C."/>
            <person name="Schmutz J."/>
        </authorList>
    </citation>
    <scope>NUCLEOTIDE SEQUENCE</scope>
    <source>
        <tissue evidence="2">Leaf</tissue>
    </source>
</reference>
<dbReference type="EMBL" id="CM031815">
    <property type="protein sequence ID" value="KAG6649498.1"/>
    <property type="molecule type" value="Genomic_DNA"/>
</dbReference>
<evidence type="ECO:0000313" key="3">
    <source>
        <dbReference type="Proteomes" id="UP000811609"/>
    </source>
</evidence>
<organism evidence="2 3">
    <name type="scientific">Carya illinoinensis</name>
    <name type="common">Pecan</name>
    <dbReference type="NCBI Taxonomy" id="32201"/>
    <lineage>
        <taxon>Eukaryota</taxon>
        <taxon>Viridiplantae</taxon>
        <taxon>Streptophyta</taxon>
        <taxon>Embryophyta</taxon>
        <taxon>Tracheophyta</taxon>
        <taxon>Spermatophyta</taxon>
        <taxon>Magnoliopsida</taxon>
        <taxon>eudicotyledons</taxon>
        <taxon>Gunneridae</taxon>
        <taxon>Pentapetalae</taxon>
        <taxon>rosids</taxon>
        <taxon>fabids</taxon>
        <taxon>Fagales</taxon>
        <taxon>Juglandaceae</taxon>
        <taxon>Carya</taxon>
    </lineage>
</organism>
<protein>
    <submittedName>
        <fullName evidence="2">Uncharacterized protein</fullName>
    </submittedName>
</protein>
<dbReference type="AlphaFoldDB" id="A0A8T1PY73"/>
<gene>
    <name evidence="2" type="ORF">CIPAW_07G216500</name>
</gene>
<proteinExistence type="predicted"/>
<keyword evidence="3" id="KW-1185">Reference proteome</keyword>
<dbReference type="EMBL" id="CM031815">
    <property type="protein sequence ID" value="KAG6649499.1"/>
    <property type="molecule type" value="Genomic_DNA"/>
</dbReference>
<name>A0A8T1PY73_CARIL</name>
<accession>A0A8T1PY73</accession>
<dbReference type="Proteomes" id="UP000811609">
    <property type="component" value="Chromosome 7"/>
</dbReference>
<evidence type="ECO:0000313" key="2">
    <source>
        <dbReference type="EMBL" id="KAG6649499.1"/>
    </source>
</evidence>
<sequence>MTNFAYPNEGLINGSLQPETASEAAEQEILPRDKEGSAEEPVVVPDEYFFGSELVHYTTVHCVWEHRLQVKHRMILMQVDCTCKKLAMWVAEGKIQLMAAKGFNYELL</sequence>